<dbReference type="PANTHER" id="PTHR30405">
    <property type="entry name" value="TRANSPOSASE"/>
    <property type="match status" value="1"/>
</dbReference>
<dbReference type="EMBL" id="PVTJ01000006">
    <property type="protein sequence ID" value="PRY57705.1"/>
    <property type="molecule type" value="Genomic_DNA"/>
</dbReference>
<evidence type="ECO:0000256" key="1">
    <source>
        <dbReference type="ARBA" id="ARBA00008761"/>
    </source>
</evidence>
<feature type="domain" description="Probable transposase IS891/IS1136/IS1341" evidence="7">
    <location>
        <begin position="20"/>
        <end position="129"/>
    </location>
</feature>
<name>A0A2T0UIE6_9ACTN</name>
<evidence type="ECO:0000256" key="5">
    <source>
        <dbReference type="ARBA" id="ARBA00023172"/>
    </source>
</evidence>
<feature type="domain" description="Cas12f1-like TNB" evidence="8">
    <location>
        <begin position="141"/>
        <end position="210"/>
    </location>
</feature>
<dbReference type="InterPro" id="IPR010095">
    <property type="entry name" value="Cas12f1-like_TNB"/>
</dbReference>
<dbReference type="Pfam" id="PF01385">
    <property type="entry name" value="OrfB_IS605"/>
    <property type="match status" value="1"/>
</dbReference>
<evidence type="ECO:0000313" key="10">
    <source>
        <dbReference type="Proteomes" id="UP000238176"/>
    </source>
</evidence>
<keyword evidence="10" id="KW-1185">Reference proteome</keyword>
<dbReference type="OrthoDB" id="6230307at2"/>
<dbReference type="PANTHER" id="PTHR30405:SF25">
    <property type="entry name" value="RNA-GUIDED DNA ENDONUCLEASE INSQ-RELATED"/>
    <property type="match status" value="1"/>
</dbReference>
<dbReference type="NCBIfam" id="NF040570">
    <property type="entry name" value="guided_TnpB"/>
    <property type="match status" value="1"/>
</dbReference>
<feature type="compositionally biased region" description="Basic and acidic residues" evidence="6">
    <location>
        <begin position="51"/>
        <end position="72"/>
    </location>
</feature>
<dbReference type="NCBIfam" id="TIGR01766">
    <property type="entry name" value="IS200/IS605 family accessory protein TnpB-like domain"/>
    <property type="match status" value="1"/>
</dbReference>
<reference evidence="9 10" key="1">
    <citation type="submission" date="2018-03" db="EMBL/GenBank/DDBJ databases">
        <title>Genomic Encyclopedia of Type Strains, Phase III (KMG-III): the genomes of soil and plant-associated and newly described type strains.</title>
        <authorList>
            <person name="Whitman W."/>
        </authorList>
    </citation>
    <scope>NUCLEOTIDE SEQUENCE [LARGE SCALE GENOMIC DNA]</scope>
    <source>
        <strain evidence="9 10">CGMCC 4.7067</strain>
    </source>
</reference>
<dbReference type="GO" id="GO:0003677">
    <property type="term" value="F:DNA binding"/>
    <property type="evidence" value="ECO:0007669"/>
    <property type="project" value="UniProtKB-KW"/>
</dbReference>
<sequence>MVTVSRDSAGRWFVSIRIEEVIPALPGRSEAIGVDAGLTSLLTFSTGEKISNPRHERTDRQRVKSRQRDLTRKQKGSKNYQKARLKLARAHARIADRRLDAMHKLTTRLVRENQVICVEDLNVRGMLGNRKLARAIADASWATFRRLLEYKCEWYGRELVAVDRFLPSSRTCAACGSTRASMPLGVRVFRCTDKACGNVEDRDVNAAMNILAAGLAVAACGGGVRPKRS</sequence>
<dbReference type="GO" id="GO:0006310">
    <property type="term" value="P:DNA recombination"/>
    <property type="evidence" value="ECO:0007669"/>
    <property type="project" value="UniProtKB-KW"/>
</dbReference>
<feature type="region of interest" description="Disordered" evidence="6">
    <location>
        <begin position="49"/>
        <end position="80"/>
    </location>
</feature>
<evidence type="ECO:0000256" key="4">
    <source>
        <dbReference type="ARBA" id="ARBA00023125"/>
    </source>
</evidence>
<evidence type="ECO:0000256" key="2">
    <source>
        <dbReference type="ARBA" id="ARBA00011044"/>
    </source>
</evidence>
<comment type="caution">
    <text evidence="9">The sequence shown here is derived from an EMBL/GenBank/DDBJ whole genome shotgun (WGS) entry which is preliminary data.</text>
</comment>
<evidence type="ECO:0000313" key="9">
    <source>
        <dbReference type="EMBL" id="PRY57705.1"/>
    </source>
</evidence>
<proteinExistence type="inferred from homology"/>
<dbReference type="Pfam" id="PF07282">
    <property type="entry name" value="Cas12f1-like_TNB"/>
    <property type="match status" value="1"/>
</dbReference>
<evidence type="ECO:0000259" key="8">
    <source>
        <dbReference type="Pfam" id="PF07282"/>
    </source>
</evidence>
<keyword evidence="4" id="KW-0238">DNA-binding</keyword>
<evidence type="ECO:0000256" key="6">
    <source>
        <dbReference type="SAM" id="MobiDB-lite"/>
    </source>
</evidence>
<dbReference type="InterPro" id="IPR001959">
    <property type="entry name" value="Transposase"/>
</dbReference>
<evidence type="ECO:0000256" key="3">
    <source>
        <dbReference type="ARBA" id="ARBA00022578"/>
    </source>
</evidence>
<comment type="similarity">
    <text evidence="2">In the N-terminal section; belongs to the transposase 2 family.</text>
</comment>
<comment type="similarity">
    <text evidence="1">In the C-terminal section; belongs to the transposase 35 family.</text>
</comment>
<dbReference type="Proteomes" id="UP000238176">
    <property type="component" value="Unassembled WGS sequence"/>
</dbReference>
<keyword evidence="5" id="KW-0233">DNA recombination</keyword>
<accession>A0A2T0UIE6</accession>
<dbReference type="InterPro" id="IPR051399">
    <property type="entry name" value="RNA-guided_DNA_endo/Transpos"/>
</dbReference>
<protein>
    <submittedName>
        <fullName evidence="9">IS605 OrfB family transposase</fullName>
    </submittedName>
</protein>
<evidence type="ECO:0000259" key="7">
    <source>
        <dbReference type="Pfam" id="PF01385"/>
    </source>
</evidence>
<keyword evidence="3" id="KW-0815">Transposition</keyword>
<dbReference type="GO" id="GO:0032196">
    <property type="term" value="P:transposition"/>
    <property type="evidence" value="ECO:0007669"/>
    <property type="project" value="UniProtKB-KW"/>
</dbReference>
<dbReference type="AlphaFoldDB" id="A0A2T0UIE6"/>
<organism evidence="9 10">
    <name type="scientific">Glycomyces artemisiae</name>
    <dbReference type="NCBI Taxonomy" id="1076443"/>
    <lineage>
        <taxon>Bacteria</taxon>
        <taxon>Bacillati</taxon>
        <taxon>Actinomycetota</taxon>
        <taxon>Actinomycetes</taxon>
        <taxon>Glycomycetales</taxon>
        <taxon>Glycomycetaceae</taxon>
        <taxon>Glycomyces</taxon>
    </lineage>
</organism>
<gene>
    <name evidence="9" type="ORF">B0I28_106125</name>
</gene>